<protein>
    <recommendedName>
        <fullName evidence="2">F-box/LRR-repeat protein 15/At3g58940/PEG3-like LRR domain-containing protein</fullName>
    </recommendedName>
</protein>
<evidence type="ECO:0000313" key="4">
    <source>
        <dbReference type="Proteomes" id="UP000015106"/>
    </source>
</evidence>
<reference evidence="4" key="1">
    <citation type="journal article" date="2013" name="Nature">
        <title>Draft genome of the wheat A-genome progenitor Triticum urartu.</title>
        <authorList>
            <person name="Ling H.Q."/>
            <person name="Zhao S."/>
            <person name="Liu D."/>
            <person name="Wang J."/>
            <person name="Sun H."/>
            <person name="Zhang C."/>
            <person name="Fan H."/>
            <person name="Li D."/>
            <person name="Dong L."/>
            <person name="Tao Y."/>
            <person name="Gao C."/>
            <person name="Wu H."/>
            <person name="Li Y."/>
            <person name="Cui Y."/>
            <person name="Guo X."/>
            <person name="Zheng S."/>
            <person name="Wang B."/>
            <person name="Yu K."/>
            <person name="Liang Q."/>
            <person name="Yang W."/>
            <person name="Lou X."/>
            <person name="Chen J."/>
            <person name="Feng M."/>
            <person name="Jian J."/>
            <person name="Zhang X."/>
            <person name="Luo G."/>
            <person name="Jiang Y."/>
            <person name="Liu J."/>
            <person name="Wang Z."/>
            <person name="Sha Y."/>
            <person name="Zhang B."/>
            <person name="Wu H."/>
            <person name="Tang D."/>
            <person name="Shen Q."/>
            <person name="Xue P."/>
            <person name="Zou S."/>
            <person name="Wang X."/>
            <person name="Liu X."/>
            <person name="Wang F."/>
            <person name="Yang Y."/>
            <person name="An X."/>
            <person name="Dong Z."/>
            <person name="Zhang K."/>
            <person name="Zhang X."/>
            <person name="Luo M.C."/>
            <person name="Dvorak J."/>
            <person name="Tong Y."/>
            <person name="Wang J."/>
            <person name="Yang H."/>
            <person name="Li Z."/>
            <person name="Wang D."/>
            <person name="Zhang A."/>
            <person name="Wang J."/>
        </authorList>
    </citation>
    <scope>NUCLEOTIDE SEQUENCE</scope>
    <source>
        <strain evidence="4">cv. G1812</strain>
    </source>
</reference>
<dbReference type="Gramene" id="TuG1812G0700003560.01.T01">
    <property type="protein sequence ID" value="TuG1812G0700003560.01.T01"/>
    <property type="gene ID" value="TuG1812G0700003560.01"/>
</dbReference>
<evidence type="ECO:0000313" key="3">
    <source>
        <dbReference type="EnsemblPlants" id="TuG1812G0700003560.01.T01"/>
    </source>
</evidence>
<reference evidence="3" key="2">
    <citation type="submission" date="2018-03" db="EMBL/GenBank/DDBJ databases">
        <title>The Triticum urartu genome reveals the dynamic nature of wheat genome evolution.</title>
        <authorList>
            <person name="Ling H."/>
            <person name="Ma B."/>
            <person name="Shi X."/>
            <person name="Liu H."/>
            <person name="Dong L."/>
            <person name="Sun H."/>
            <person name="Cao Y."/>
            <person name="Gao Q."/>
            <person name="Zheng S."/>
            <person name="Li Y."/>
            <person name="Yu Y."/>
            <person name="Du H."/>
            <person name="Qi M."/>
            <person name="Li Y."/>
            <person name="Yu H."/>
            <person name="Cui Y."/>
            <person name="Wang N."/>
            <person name="Chen C."/>
            <person name="Wu H."/>
            <person name="Zhao Y."/>
            <person name="Zhang J."/>
            <person name="Li Y."/>
            <person name="Zhou W."/>
            <person name="Zhang B."/>
            <person name="Hu W."/>
            <person name="Eijk M."/>
            <person name="Tang J."/>
            <person name="Witsenboer H."/>
            <person name="Zhao S."/>
            <person name="Li Z."/>
            <person name="Zhang A."/>
            <person name="Wang D."/>
            <person name="Liang C."/>
        </authorList>
    </citation>
    <scope>NUCLEOTIDE SEQUENCE [LARGE SCALE GENOMIC DNA]</scope>
    <source>
        <strain evidence="3">cv. G1812</strain>
    </source>
</reference>
<feature type="domain" description="F-box/LRR-repeat protein 15/At3g58940/PEG3-like LRR" evidence="2">
    <location>
        <begin position="1"/>
        <end position="91"/>
    </location>
</feature>
<evidence type="ECO:0000256" key="1">
    <source>
        <dbReference type="SAM" id="MobiDB-lite"/>
    </source>
</evidence>
<dbReference type="InterPro" id="IPR055411">
    <property type="entry name" value="LRR_FXL15/At3g58940/PEG3-like"/>
</dbReference>
<dbReference type="Pfam" id="PF24758">
    <property type="entry name" value="LRR_At5g56370"/>
    <property type="match status" value="1"/>
</dbReference>
<organism evidence="3 4">
    <name type="scientific">Triticum urartu</name>
    <name type="common">Red wild einkorn</name>
    <name type="synonym">Crithodium urartu</name>
    <dbReference type="NCBI Taxonomy" id="4572"/>
    <lineage>
        <taxon>Eukaryota</taxon>
        <taxon>Viridiplantae</taxon>
        <taxon>Streptophyta</taxon>
        <taxon>Embryophyta</taxon>
        <taxon>Tracheophyta</taxon>
        <taxon>Spermatophyta</taxon>
        <taxon>Magnoliopsida</taxon>
        <taxon>Liliopsida</taxon>
        <taxon>Poales</taxon>
        <taxon>Poaceae</taxon>
        <taxon>BOP clade</taxon>
        <taxon>Pooideae</taxon>
        <taxon>Triticodae</taxon>
        <taxon>Triticeae</taxon>
        <taxon>Triticinae</taxon>
        <taxon>Triticum</taxon>
    </lineage>
</organism>
<dbReference type="AlphaFoldDB" id="A0A8R7V5C7"/>
<sequence>MEDGDIDFVVAKSPVLETLNIHGCNKGLRLRLVSQSIRCVQVCSSFLEDIAVVKAPRLERRLSEQRRWLVHQSQDWRCSQATRVRNLGAREHHARDPRHHRRRDKGEPKHHGHRHQGPEYECAFRKPHGCQDGSLLPRLLSQFGGTAHYF</sequence>
<keyword evidence="4" id="KW-1185">Reference proteome</keyword>
<evidence type="ECO:0000259" key="2">
    <source>
        <dbReference type="Pfam" id="PF24758"/>
    </source>
</evidence>
<proteinExistence type="predicted"/>
<accession>A0A8R7V5C7</accession>
<feature type="region of interest" description="Disordered" evidence="1">
    <location>
        <begin position="87"/>
        <end position="117"/>
    </location>
</feature>
<reference evidence="3" key="3">
    <citation type="submission" date="2022-06" db="UniProtKB">
        <authorList>
            <consortium name="EnsemblPlants"/>
        </authorList>
    </citation>
    <scope>IDENTIFICATION</scope>
</reference>
<dbReference type="EnsemblPlants" id="TuG1812G0700003560.01.T01">
    <property type="protein sequence ID" value="TuG1812G0700003560.01.T01"/>
    <property type="gene ID" value="TuG1812G0700003560.01"/>
</dbReference>
<dbReference type="Proteomes" id="UP000015106">
    <property type="component" value="Chromosome 7"/>
</dbReference>
<name>A0A8R7V5C7_TRIUA</name>